<accession>A0A6G0WCC7</accession>
<organism evidence="5 6">
    <name type="scientific">Aphanomyces euteiches</name>
    <dbReference type="NCBI Taxonomy" id="100861"/>
    <lineage>
        <taxon>Eukaryota</taxon>
        <taxon>Sar</taxon>
        <taxon>Stramenopiles</taxon>
        <taxon>Oomycota</taxon>
        <taxon>Saprolegniomycetes</taxon>
        <taxon>Saprolegniales</taxon>
        <taxon>Verrucalvaceae</taxon>
        <taxon>Aphanomyces</taxon>
    </lineage>
</organism>
<proteinExistence type="predicted"/>
<dbReference type="Gene3D" id="3.90.1420.10">
    <property type="entry name" value="Rubisco LSMT, substrate-binding domain"/>
    <property type="match status" value="1"/>
</dbReference>
<dbReference type="PROSITE" id="PS50280">
    <property type="entry name" value="SET"/>
    <property type="match status" value="1"/>
</dbReference>
<dbReference type="InterPro" id="IPR036464">
    <property type="entry name" value="Rubisco_LSMT_subst-bd_sf"/>
</dbReference>
<dbReference type="AlphaFoldDB" id="A0A6G0WCC7"/>
<dbReference type="InterPro" id="IPR001214">
    <property type="entry name" value="SET_dom"/>
</dbReference>
<dbReference type="GO" id="GO:0032259">
    <property type="term" value="P:methylation"/>
    <property type="evidence" value="ECO:0007669"/>
    <property type="project" value="UniProtKB-KW"/>
</dbReference>
<evidence type="ECO:0000259" key="4">
    <source>
        <dbReference type="PROSITE" id="PS50280"/>
    </source>
</evidence>
<dbReference type="InterPro" id="IPR046341">
    <property type="entry name" value="SET_dom_sf"/>
</dbReference>
<dbReference type="VEuPathDB" id="FungiDB:AeMF1_016087"/>
<keyword evidence="3" id="KW-0949">S-adenosyl-L-methionine</keyword>
<gene>
    <name evidence="5" type="ORF">Ae201684_017307</name>
</gene>
<keyword evidence="1" id="KW-0489">Methyltransferase</keyword>
<reference evidence="5 6" key="1">
    <citation type="submission" date="2019-07" db="EMBL/GenBank/DDBJ databases">
        <title>Genomics analysis of Aphanomyces spp. identifies a new class of oomycete effector associated with host adaptation.</title>
        <authorList>
            <person name="Gaulin E."/>
        </authorList>
    </citation>
    <scope>NUCLEOTIDE SEQUENCE [LARGE SCALE GENOMIC DNA]</scope>
    <source>
        <strain evidence="5 6">ATCC 201684</strain>
    </source>
</reference>
<dbReference type="InterPro" id="IPR050600">
    <property type="entry name" value="SETD3_SETD6_MTase"/>
</dbReference>
<keyword evidence="6" id="KW-1185">Reference proteome</keyword>
<evidence type="ECO:0000313" key="6">
    <source>
        <dbReference type="Proteomes" id="UP000481153"/>
    </source>
</evidence>
<dbReference type="PANTHER" id="PTHR13271">
    <property type="entry name" value="UNCHARACTERIZED PUTATIVE METHYLTRANSFERASE"/>
    <property type="match status" value="1"/>
</dbReference>
<evidence type="ECO:0000256" key="3">
    <source>
        <dbReference type="ARBA" id="ARBA00022691"/>
    </source>
</evidence>
<keyword evidence="2" id="KW-0808">Transferase</keyword>
<dbReference type="SUPFAM" id="SSF82199">
    <property type="entry name" value="SET domain"/>
    <property type="match status" value="2"/>
</dbReference>
<dbReference type="Proteomes" id="UP000481153">
    <property type="component" value="Unassembled WGS sequence"/>
</dbReference>
<sequence length="810" mass="90731">MYIPPSPSSTMKLRAFETWILDNGGKIKNVQLAQFDGMGTGVLVTSKIREKDEILYIPRSIIICRNTVEKLLPRKFLQAGPHSDDDILIAFLVIEQRKGSASKWAPYLNVLPESIPTSLAFTNAEVTELQDEELADMVYSAQATARVAFDALAMKLSVVLKKQNAVLTMEQFVWAKAVLNSRALTIRGQRFLVPFADMFNGHAHPDVRASNNGARFLDFHVLSNDAVRIYADRSCDSGAQLFEDYGDSDNYVFAFHHGFLMAENPFDCVRLPLPKPTQAQSQLLRSLGVLPQPHVCMQPNGETVYSLAQVEVNSLSQLELEACRGSASCIDARDKSKLQRYLSSLTASRLEAFPTSVDDDVAILLANTTTPAMRLIVDFRLSRKMLLRRLLETLSTPTPSTTSAATSTTPQYSTEEKLDRFHRWIGAAGCTPNKLKVAYIGNGYGYGALATDTIAPDEVYLGVPTSIVMDSASARRCPILGPLYVSLQASTGNRDAFHELLLHLMYEKFVRRETSFWAPYLALLPQPEAEIDVPLFFTPNQVDALAPALDFHDAVLTYRDNVAKSFAAIDRIVLSKHSSIFPRDIFTRANYRWARYILDTRSIWWLGERRLVPLLDMVNCNENPVDPMRVHATTLSSDGKSAITKASWEFPRAAQVFENYGQPNWIYMLYHGFVLPKNSHDCVHLVMYMDPAIVQANDSLQIRIVRAVGSFKPEFCLKETTLTKAVMQAAAVYVDVMAMTDPSYKVNHGVDKSRQAIAALRLVLTKRQSSLESISGLQDNSMIRMYMEQQHQMLGRLVQALDQKLDEPLM</sequence>
<dbReference type="EMBL" id="VJMJ01000292">
    <property type="protein sequence ID" value="KAF0723927.1"/>
    <property type="molecule type" value="Genomic_DNA"/>
</dbReference>
<dbReference type="Gene3D" id="3.90.1410.10">
    <property type="entry name" value="set domain protein methyltransferase, domain 1"/>
    <property type="match status" value="2"/>
</dbReference>
<feature type="domain" description="SET" evidence="4">
    <location>
        <begin position="28"/>
        <end position="246"/>
    </location>
</feature>
<name>A0A6G0WCC7_9STRA</name>
<dbReference type="CDD" id="cd10527">
    <property type="entry name" value="SET_LSMT"/>
    <property type="match status" value="2"/>
</dbReference>
<comment type="caution">
    <text evidence="5">The sequence shown here is derived from an EMBL/GenBank/DDBJ whole genome shotgun (WGS) entry which is preliminary data.</text>
</comment>
<evidence type="ECO:0000256" key="2">
    <source>
        <dbReference type="ARBA" id="ARBA00022679"/>
    </source>
</evidence>
<protein>
    <recommendedName>
        <fullName evidence="4">SET domain-containing protein</fullName>
    </recommendedName>
</protein>
<evidence type="ECO:0000256" key="1">
    <source>
        <dbReference type="ARBA" id="ARBA00022603"/>
    </source>
</evidence>
<evidence type="ECO:0000313" key="5">
    <source>
        <dbReference type="EMBL" id="KAF0723927.1"/>
    </source>
</evidence>
<dbReference type="GO" id="GO:0016279">
    <property type="term" value="F:protein-lysine N-methyltransferase activity"/>
    <property type="evidence" value="ECO:0007669"/>
    <property type="project" value="TreeGrafter"/>
</dbReference>